<keyword evidence="5" id="KW-0648">Protein biosynthesis</keyword>
<dbReference type="PANTHER" id="PTHR43381">
    <property type="entry name" value="TRANSLATION INITIATION FACTOR IF-2-RELATED"/>
    <property type="match status" value="1"/>
</dbReference>
<dbReference type="Pfam" id="PF22042">
    <property type="entry name" value="EF-G_D2"/>
    <property type="match status" value="1"/>
</dbReference>
<dbReference type="GO" id="GO:0003743">
    <property type="term" value="F:translation initiation factor activity"/>
    <property type="evidence" value="ECO:0007669"/>
    <property type="project" value="UniProtKB-KW"/>
</dbReference>
<evidence type="ECO:0000256" key="6">
    <source>
        <dbReference type="ARBA" id="ARBA00022946"/>
    </source>
</evidence>
<dbReference type="SUPFAM" id="SSF52540">
    <property type="entry name" value="P-loop containing nucleoside triphosphate hydrolases"/>
    <property type="match status" value="1"/>
</dbReference>
<evidence type="ECO:0000256" key="9">
    <source>
        <dbReference type="ARBA" id="ARBA00025162"/>
    </source>
</evidence>
<dbReference type="InterPro" id="IPR027417">
    <property type="entry name" value="P-loop_NTPase"/>
</dbReference>
<feature type="region of interest" description="Disordered" evidence="11">
    <location>
        <begin position="26"/>
        <end position="105"/>
    </location>
</feature>
<evidence type="ECO:0000259" key="12">
    <source>
        <dbReference type="PROSITE" id="PS51722"/>
    </source>
</evidence>
<dbReference type="CDD" id="cd01887">
    <property type="entry name" value="IF2_eIF5B"/>
    <property type="match status" value="1"/>
</dbReference>
<dbReference type="CDD" id="cd03702">
    <property type="entry name" value="IF2_mtIF2_II"/>
    <property type="match status" value="1"/>
</dbReference>
<feature type="domain" description="Tr-type G" evidence="12">
    <location>
        <begin position="234"/>
        <end position="403"/>
    </location>
</feature>
<dbReference type="InterPro" id="IPR044145">
    <property type="entry name" value="IF2_II"/>
</dbReference>
<sequence>MSYRLKGLERAYSCFLQSRQLHSLRNLPKVSDVKGPKKPNTPGSGEAKKPNRFAQMYNKNSPGPKKQNKHGQNQQNKVPNRPTEKQQPKKQQKPEPQPEQASSGGSIQKFAEIKQRLNQQIKQKQAEENKGQAVPKAKAPPKKKKVVKKRKENIKINIPTFITVTNLANIMNVQLSEMLTKLEELGFENMSHNYILDKENASLIADEYGFDITMSDETGLDLFPAPVNEKQLQPRAPVVTIMGHVDHGKTTILDYLRKSSVVAGEFGGITQHIGAFSVTTPISKKKITFLDTPGHAAFLSMRERGAVVTDLVILVVAADDSVMPQTIEAIKHAKKSDVPIIVAINKCDKHGVNIDKVLGDLARHEIDIEDYGGETQTVRVSGKTGMNMDKLEEAVITLSELSEFKAEAKGVPAEGWIIESELIKGLGNVSTVLVKRGTIKPGSFLVAGNTYCKVRGMKDENGKTVKAAGPSTPVQIWGWKDLPQSGDQILEADSEKTCRKVVRNREERNTIIQQAKDIEKINELRQEEVNELKRQEKINELKLAGLDPSEFMKEEDENTKTTYVNYIVRSDVYGSAEAIKESIDGLGNEEVRAKVISYDAGAPTDSDVDTAATVNGSIMSFNVKVPKQIQLKAERANVKVFEHNVIYRLIEEVTNELTSKLKPHIEINVLAEADLKTALSITGKNKTTVKIAGVKVQTGTLKRSSKIRVLRNGEIIYTGGLSSLKHVKHDISEAKKGTECGLAFNNWDKFEEGDKIEAYEETEIPRYL</sequence>
<feature type="region of interest" description="Disordered" evidence="11">
    <location>
        <begin position="118"/>
        <end position="150"/>
    </location>
</feature>
<keyword evidence="3 13" id="KW-0396">Initiation factor</keyword>
<dbReference type="InterPro" id="IPR023115">
    <property type="entry name" value="TIF_IF2_dom3"/>
</dbReference>
<evidence type="ECO:0000313" key="14">
    <source>
        <dbReference type="Proteomes" id="UP000244406"/>
    </source>
</evidence>
<dbReference type="InterPro" id="IPR009000">
    <property type="entry name" value="Transl_B-barrel_sf"/>
</dbReference>
<dbReference type="InterPro" id="IPR006847">
    <property type="entry name" value="IF2_N"/>
</dbReference>
<dbReference type="GO" id="GO:0005739">
    <property type="term" value="C:mitochondrion"/>
    <property type="evidence" value="ECO:0007669"/>
    <property type="project" value="UniProtKB-SubCell"/>
</dbReference>
<keyword evidence="7" id="KW-0496">Mitochondrion</keyword>
<dbReference type="GO" id="GO:0003924">
    <property type="term" value="F:GTPase activity"/>
    <property type="evidence" value="ECO:0007669"/>
    <property type="project" value="InterPro"/>
</dbReference>
<dbReference type="GO" id="GO:0032543">
    <property type="term" value="P:mitochondrial translation"/>
    <property type="evidence" value="ECO:0007669"/>
    <property type="project" value="UniProtKB-ARBA"/>
</dbReference>
<dbReference type="Pfam" id="PF04760">
    <property type="entry name" value="IF2_N"/>
    <property type="match status" value="1"/>
</dbReference>
<dbReference type="FunFam" id="3.40.50.300:FF:000019">
    <property type="entry name" value="Translation initiation factor IF-2"/>
    <property type="match status" value="1"/>
</dbReference>
<dbReference type="InterPro" id="IPR005225">
    <property type="entry name" value="Small_GTP-bd"/>
</dbReference>
<accession>A0A2V1AHP9</accession>
<dbReference type="InterPro" id="IPR036925">
    <property type="entry name" value="TIF_IF2_dom3_sf"/>
</dbReference>
<evidence type="ECO:0000256" key="11">
    <source>
        <dbReference type="SAM" id="MobiDB-lite"/>
    </source>
</evidence>
<evidence type="ECO:0000256" key="8">
    <source>
        <dbReference type="ARBA" id="ARBA00023134"/>
    </source>
</evidence>
<comment type="caution">
    <text evidence="13">The sequence shown here is derived from an EMBL/GenBank/DDBJ whole genome shotgun (WGS) entry which is preliminary data.</text>
</comment>
<dbReference type="HAMAP" id="MF_00100_B">
    <property type="entry name" value="IF_2_B"/>
    <property type="match status" value="1"/>
</dbReference>
<dbReference type="CDD" id="cd03692">
    <property type="entry name" value="mtIF2_IVc"/>
    <property type="match status" value="1"/>
</dbReference>
<feature type="compositionally biased region" description="Basic residues" evidence="11">
    <location>
        <begin position="139"/>
        <end position="150"/>
    </location>
</feature>
<dbReference type="InterPro" id="IPR000178">
    <property type="entry name" value="TF_IF2_bacterial-like"/>
</dbReference>
<dbReference type="SUPFAM" id="SSF52156">
    <property type="entry name" value="Initiation factor IF2/eIF5b, domain 3"/>
    <property type="match status" value="1"/>
</dbReference>
<proteinExistence type="inferred from homology"/>
<dbReference type="PANTHER" id="PTHR43381:SF20">
    <property type="entry name" value="TRANSLATION INITIATION FACTOR IF-2, MITOCHONDRIAL"/>
    <property type="match status" value="1"/>
</dbReference>
<dbReference type="InterPro" id="IPR000795">
    <property type="entry name" value="T_Tr_GTP-bd_dom"/>
</dbReference>
<evidence type="ECO:0000313" key="13">
    <source>
        <dbReference type="EMBL" id="PVH17144.1"/>
    </source>
</evidence>
<dbReference type="VEuPathDB" id="FungiDB:CXQ87_000024"/>
<comment type="similarity">
    <text evidence="2">Belongs to the TRAFAC class translation factor GTPase superfamily. Classic translation factor GTPase family. IF-2 subfamily.</text>
</comment>
<reference evidence="13 14" key="1">
    <citation type="submission" date="2017-12" db="EMBL/GenBank/DDBJ databases">
        <title>Genome Sequence of the Amphotericin B-resistant Candida duobushaemulonii strain, B09383.</title>
        <authorList>
            <person name="Chow N.A."/>
            <person name="Gade L."/>
            <person name="Batra D."/>
            <person name="Rowe L.A."/>
            <person name="Loparev V.N."/>
            <person name="Litvintseva A.P."/>
        </authorList>
    </citation>
    <scope>NUCLEOTIDE SEQUENCE [LARGE SCALE GENOMIC DNA]</scope>
    <source>
        <strain evidence="13 14">B09383</strain>
    </source>
</reference>
<gene>
    <name evidence="13" type="ORF">CXQ87_000024</name>
</gene>
<evidence type="ECO:0000256" key="5">
    <source>
        <dbReference type="ARBA" id="ARBA00022917"/>
    </source>
</evidence>
<dbReference type="FunFam" id="2.40.30.10:FF:000126">
    <property type="entry name" value="Mitochondrial translation initiation factor"/>
    <property type="match status" value="1"/>
</dbReference>
<evidence type="ECO:0000256" key="7">
    <source>
        <dbReference type="ARBA" id="ARBA00023128"/>
    </source>
</evidence>
<keyword evidence="14" id="KW-1185">Reference proteome</keyword>
<evidence type="ECO:0000256" key="3">
    <source>
        <dbReference type="ARBA" id="ARBA00022540"/>
    </source>
</evidence>
<keyword evidence="6" id="KW-0809">Transit peptide</keyword>
<evidence type="ECO:0000256" key="4">
    <source>
        <dbReference type="ARBA" id="ARBA00022741"/>
    </source>
</evidence>
<dbReference type="GeneID" id="37000027"/>
<dbReference type="Gene3D" id="3.40.50.300">
    <property type="entry name" value="P-loop containing nucleotide triphosphate hydrolases"/>
    <property type="match status" value="1"/>
</dbReference>
<evidence type="ECO:0000256" key="2">
    <source>
        <dbReference type="ARBA" id="ARBA00007733"/>
    </source>
</evidence>
<dbReference type="SUPFAM" id="SSF50447">
    <property type="entry name" value="Translation proteins"/>
    <property type="match status" value="2"/>
</dbReference>
<dbReference type="InterPro" id="IPR053905">
    <property type="entry name" value="EF-G-like_DII"/>
</dbReference>
<dbReference type="EMBL" id="PKFP01000008">
    <property type="protein sequence ID" value="PVH17144.1"/>
    <property type="molecule type" value="Genomic_DNA"/>
</dbReference>
<dbReference type="Gene3D" id="2.40.30.10">
    <property type="entry name" value="Translation factors"/>
    <property type="match status" value="2"/>
</dbReference>
<dbReference type="FunFam" id="2.40.30.10:FF:000008">
    <property type="entry name" value="Translation initiation factor IF-2"/>
    <property type="match status" value="1"/>
</dbReference>
<dbReference type="Pfam" id="PF00009">
    <property type="entry name" value="GTP_EFTU"/>
    <property type="match status" value="1"/>
</dbReference>
<dbReference type="Pfam" id="PF11987">
    <property type="entry name" value="IF-2"/>
    <property type="match status" value="1"/>
</dbReference>
<protein>
    <recommendedName>
        <fullName evidence="10">Translation initiation factor IF-2, mitochondrial</fullName>
    </recommendedName>
</protein>
<dbReference type="Proteomes" id="UP000244406">
    <property type="component" value="Unassembled WGS sequence"/>
</dbReference>
<dbReference type="FunFam" id="3.40.50.10050:FF:000001">
    <property type="entry name" value="Translation initiation factor IF-2"/>
    <property type="match status" value="1"/>
</dbReference>
<dbReference type="RefSeq" id="XP_025338084.1">
    <property type="nucleotide sequence ID" value="XM_025478611.1"/>
</dbReference>
<evidence type="ECO:0000256" key="1">
    <source>
        <dbReference type="ARBA" id="ARBA00004173"/>
    </source>
</evidence>
<comment type="subcellular location">
    <subcellularLocation>
        <location evidence="1">Mitochondrion</location>
    </subcellularLocation>
</comment>
<organism evidence="13 14">
    <name type="scientific">Candidozyma duobushaemuli</name>
    <dbReference type="NCBI Taxonomy" id="1231522"/>
    <lineage>
        <taxon>Eukaryota</taxon>
        <taxon>Fungi</taxon>
        <taxon>Dikarya</taxon>
        <taxon>Ascomycota</taxon>
        <taxon>Saccharomycotina</taxon>
        <taxon>Pichiomycetes</taxon>
        <taxon>Metschnikowiaceae</taxon>
        <taxon>Candidozyma</taxon>
    </lineage>
</organism>
<keyword evidence="8" id="KW-0342">GTP-binding</keyword>
<dbReference type="Gene3D" id="3.40.50.10050">
    <property type="entry name" value="Translation initiation factor IF- 2, domain 3"/>
    <property type="match status" value="1"/>
</dbReference>
<dbReference type="GO" id="GO:0005525">
    <property type="term" value="F:GTP binding"/>
    <property type="evidence" value="ECO:0007669"/>
    <property type="project" value="UniProtKB-KW"/>
</dbReference>
<keyword evidence="4" id="KW-0547">Nucleotide-binding</keyword>
<dbReference type="NCBIfam" id="TIGR00231">
    <property type="entry name" value="small_GTP"/>
    <property type="match status" value="1"/>
</dbReference>
<dbReference type="PROSITE" id="PS51722">
    <property type="entry name" value="G_TR_2"/>
    <property type="match status" value="1"/>
</dbReference>
<dbReference type="AlphaFoldDB" id="A0A2V1AHP9"/>
<dbReference type="InterPro" id="IPR015760">
    <property type="entry name" value="TIF_IF2"/>
</dbReference>
<comment type="function">
    <text evidence="9">One of the essential components for the initiation of protein synthesis. Protects formylmethionyl-tRNA from spontaneous hydrolysis and promotes its binding to the 30S ribosomal subunits. Also involved in the hydrolysis of GTP during the formation of the 70S ribosomal complex.</text>
</comment>
<evidence type="ECO:0000256" key="10">
    <source>
        <dbReference type="ARBA" id="ARBA00044200"/>
    </source>
</evidence>
<name>A0A2V1AHP9_9ASCO</name>